<evidence type="ECO:0000256" key="1">
    <source>
        <dbReference type="SAM" id="Phobius"/>
    </source>
</evidence>
<feature type="transmembrane region" description="Helical" evidence="1">
    <location>
        <begin position="115"/>
        <end position="134"/>
    </location>
</feature>
<dbReference type="InterPro" id="IPR002656">
    <property type="entry name" value="Acyl_transf_3_dom"/>
</dbReference>
<proteinExistence type="predicted"/>
<keyword evidence="1" id="KW-1133">Transmembrane helix</keyword>
<comment type="caution">
    <text evidence="3">The sequence shown here is derived from an EMBL/GenBank/DDBJ whole genome shotgun (WGS) entry which is preliminary data.</text>
</comment>
<keyword evidence="1" id="KW-0472">Membrane</keyword>
<feature type="transmembrane region" description="Helical" evidence="1">
    <location>
        <begin position="79"/>
        <end position="103"/>
    </location>
</feature>
<feature type="transmembrane region" description="Helical" evidence="1">
    <location>
        <begin position="12"/>
        <end position="30"/>
    </location>
</feature>
<feature type="transmembrane region" description="Helical" evidence="1">
    <location>
        <begin position="159"/>
        <end position="180"/>
    </location>
</feature>
<gene>
    <name evidence="3" type="ORF">GCM10022268_10630</name>
</gene>
<keyword evidence="4" id="KW-1185">Reference proteome</keyword>
<evidence type="ECO:0000313" key="4">
    <source>
        <dbReference type="Proteomes" id="UP001500523"/>
    </source>
</evidence>
<organism evidence="3 4">
    <name type="scientific">Sphingomonas cynarae</name>
    <dbReference type="NCBI Taxonomy" id="930197"/>
    <lineage>
        <taxon>Bacteria</taxon>
        <taxon>Pseudomonadati</taxon>
        <taxon>Pseudomonadota</taxon>
        <taxon>Alphaproteobacteria</taxon>
        <taxon>Sphingomonadales</taxon>
        <taxon>Sphingomonadaceae</taxon>
        <taxon>Sphingomonas</taxon>
    </lineage>
</organism>
<keyword evidence="3" id="KW-0808">Transferase</keyword>
<reference evidence="4" key="1">
    <citation type="journal article" date="2019" name="Int. J. Syst. Evol. Microbiol.">
        <title>The Global Catalogue of Microorganisms (GCM) 10K type strain sequencing project: providing services to taxonomists for standard genome sequencing and annotation.</title>
        <authorList>
            <consortium name="The Broad Institute Genomics Platform"/>
            <consortium name="The Broad Institute Genome Sequencing Center for Infectious Disease"/>
            <person name="Wu L."/>
            <person name="Ma J."/>
        </authorList>
    </citation>
    <scope>NUCLEOTIDE SEQUENCE [LARGE SCALE GENOMIC DNA]</scope>
    <source>
        <strain evidence="4">JCM 17498</strain>
    </source>
</reference>
<dbReference type="PANTHER" id="PTHR36927">
    <property type="entry name" value="BLR4337 PROTEIN"/>
    <property type="match status" value="1"/>
</dbReference>
<dbReference type="RefSeq" id="WP_344692336.1">
    <property type="nucleotide sequence ID" value="NZ_BAABBF010000002.1"/>
</dbReference>
<protein>
    <submittedName>
        <fullName evidence="3">Acyltransferase family protein</fullName>
    </submittedName>
</protein>
<keyword evidence="1" id="KW-0812">Transmembrane</keyword>
<sequence>MPGQAAERIEGLYAWRAILMLGGLLLHATMGREDYPPFVAINIVSGSFRMGTFFMIAGLLSGFALMRHPSPHAWLRRRLLQLGIPTVFALLVICPAIGALTTIRSPASVPPFSMYHLWFMMTLIAYSLLAYLVHRADRHWPVFRYVEQRSPVARVRQSIVLLGTGTASFVLTIATLRMLAGLTGPVASLMRQVPLMIGYTPVFLLGLAAARIPTLRRILIARVRMPMLVLIGTVVAHLLWRSILRLEVAATLAGSIDDLLLAASAAWCPPAAAALILRSASAIRHVPPLLRRLSDASLTMYILHYPIIAALKVMVLPWHWHPLVEWAASVIVGGAMSYIAHVHIVERSRFTALLLNGRLPARPQATIRLPVTAQV</sequence>
<dbReference type="Pfam" id="PF01757">
    <property type="entry name" value="Acyl_transf_3"/>
    <property type="match status" value="1"/>
</dbReference>
<name>A0ABP7DA25_9SPHN</name>
<dbReference type="InterPro" id="IPR050623">
    <property type="entry name" value="Glucan_succinyl_AcylTrfase"/>
</dbReference>
<dbReference type="EMBL" id="BAABBF010000002">
    <property type="protein sequence ID" value="GAA3702752.1"/>
    <property type="molecule type" value="Genomic_DNA"/>
</dbReference>
<feature type="transmembrane region" description="Helical" evidence="1">
    <location>
        <begin position="259"/>
        <end position="277"/>
    </location>
</feature>
<accession>A0ABP7DA25</accession>
<evidence type="ECO:0000313" key="3">
    <source>
        <dbReference type="EMBL" id="GAA3702752.1"/>
    </source>
</evidence>
<dbReference type="PANTHER" id="PTHR36927:SF1">
    <property type="entry name" value="MDO-LIKE PROTEIN"/>
    <property type="match status" value="1"/>
</dbReference>
<dbReference type="Proteomes" id="UP001500523">
    <property type="component" value="Unassembled WGS sequence"/>
</dbReference>
<feature type="transmembrane region" description="Helical" evidence="1">
    <location>
        <begin position="219"/>
        <end position="239"/>
    </location>
</feature>
<dbReference type="GO" id="GO:0016746">
    <property type="term" value="F:acyltransferase activity"/>
    <property type="evidence" value="ECO:0007669"/>
    <property type="project" value="UniProtKB-KW"/>
</dbReference>
<feature type="domain" description="Acyltransferase 3" evidence="2">
    <location>
        <begin position="13"/>
        <end position="339"/>
    </location>
</feature>
<feature type="transmembrane region" description="Helical" evidence="1">
    <location>
        <begin position="326"/>
        <end position="345"/>
    </location>
</feature>
<evidence type="ECO:0000259" key="2">
    <source>
        <dbReference type="Pfam" id="PF01757"/>
    </source>
</evidence>
<feature type="transmembrane region" description="Helical" evidence="1">
    <location>
        <begin position="298"/>
        <end position="320"/>
    </location>
</feature>
<feature type="transmembrane region" description="Helical" evidence="1">
    <location>
        <begin position="50"/>
        <end position="67"/>
    </location>
</feature>
<keyword evidence="3" id="KW-0012">Acyltransferase</keyword>
<feature type="transmembrane region" description="Helical" evidence="1">
    <location>
        <begin position="192"/>
        <end position="212"/>
    </location>
</feature>